<organism evidence="1 2">
    <name type="scientific">Trichonephila clavipes</name>
    <name type="common">Golden silk orbweaver</name>
    <name type="synonym">Nephila clavipes</name>
    <dbReference type="NCBI Taxonomy" id="2585209"/>
    <lineage>
        <taxon>Eukaryota</taxon>
        <taxon>Metazoa</taxon>
        <taxon>Ecdysozoa</taxon>
        <taxon>Arthropoda</taxon>
        <taxon>Chelicerata</taxon>
        <taxon>Arachnida</taxon>
        <taxon>Araneae</taxon>
        <taxon>Araneomorphae</taxon>
        <taxon>Entelegynae</taxon>
        <taxon>Araneoidea</taxon>
        <taxon>Nephilidae</taxon>
        <taxon>Trichonephila</taxon>
    </lineage>
</organism>
<name>A0A8X6V2I8_TRICX</name>
<sequence length="96" mass="10982">MALDSANKMHVLTCCSWQQTSRQTMRNDLEHCLGGESMPHPLPQFRSFLPYSFSKLSKKVKVVGLINSFIFRNSVKVHNPMDIEKNLIALNFDSLI</sequence>
<reference evidence="1" key="1">
    <citation type="submission" date="2020-08" db="EMBL/GenBank/DDBJ databases">
        <title>Multicomponent nature underlies the extraordinary mechanical properties of spider dragline silk.</title>
        <authorList>
            <person name="Kono N."/>
            <person name="Nakamura H."/>
            <person name="Mori M."/>
            <person name="Yoshida Y."/>
            <person name="Ohtoshi R."/>
            <person name="Malay A.D."/>
            <person name="Moran D.A.P."/>
            <person name="Tomita M."/>
            <person name="Numata K."/>
            <person name="Arakawa K."/>
        </authorList>
    </citation>
    <scope>NUCLEOTIDE SEQUENCE</scope>
</reference>
<evidence type="ECO:0000313" key="2">
    <source>
        <dbReference type="Proteomes" id="UP000887159"/>
    </source>
</evidence>
<protein>
    <submittedName>
        <fullName evidence="1">Uncharacterized protein</fullName>
    </submittedName>
</protein>
<proteinExistence type="predicted"/>
<evidence type="ECO:0000313" key="1">
    <source>
        <dbReference type="EMBL" id="GFX92777.1"/>
    </source>
</evidence>
<accession>A0A8X6V2I8</accession>
<dbReference type="AlphaFoldDB" id="A0A8X6V2I8"/>
<comment type="caution">
    <text evidence="1">The sequence shown here is derived from an EMBL/GenBank/DDBJ whole genome shotgun (WGS) entry which is preliminary data.</text>
</comment>
<dbReference type="Proteomes" id="UP000887159">
    <property type="component" value="Unassembled WGS sequence"/>
</dbReference>
<keyword evidence="2" id="KW-1185">Reference proteome</keyword>
<gene>
    <name evidence="1" type="ORF">TNCV_4876341</name>
</gene>
<dbReference type="EMBL" id="BMAU01021165">
    <property type="protein sequence ID" value="GFX92777.1"/>
    <property type="molecule type" value="Genomic_DNA"/>
</dbReference>